<organism evidence="1 2">
    <name type="scientific">Camellia lanceoleosa</name>
    <dbReference type="NCBI Taxonomy" id="1840588"/>
    <lineage>
        <taxon>Eukaryota</taxon>
        <taxon>Viridiplantae</taxon>
        <taxon>Streptophyta</taxon>
        <taxon>Embryophyta</taxon>
        <taxon>Tracheophyta</taxon>
        <taxon>Spermatophyta</taxon>
        <taxon>Magnoliopsida</taxon>
        <taxon>eudicotyledons</taxon>
        <taxon>Gunneridae</taxon>
        <taxon>Pentapetalae</taxon>
        <taxon>asterids</taxon>
        <taxon>Ericales</taxon>
        <taxon>Theaceae</taxon>
        <taxon>Camellia</taxon>
    </lineage>
</organism>
<keyword evidence="2" id="KW-1185">Reference proteome</keyword>
<dbReference type="Proteomes" id="UP001060215">
    <property type="component" value="Chromosome 3"/>
</dbReference>
<gene>
    <name evidence="1" type="ORF">LOK49_LG02G00164</name>
</gene>
<dbReference type="EMBL" id="CM045760">
    <property type="protein sequence ID" value="KAI8025270.1"/>
    <property type="molecule type" value="Genomic_DNA"/>
</dbReference>
<evidence type="ECO:0000313" key="2">
    <source>
        <dbReference type="Proteomes" id="UP001060215"/>
    </source>
</evidence>
<reference evidence="1 2" key="1">
    <citation type="journal article" date="2022" name="Plant J.">
        <title>Chromosome-level genome of Camellia lanceoleosa provides a valuable resource for understanding genome evolution and self-incompatibility.</title>
        <authorList>
            <person name="Gong W."/>
            <person name="Xiao S."/>
            <person name="Wang L."/>
            <person name="Liao Z."/>
            <person name="Chang Y."/>
            <person name="Mo W."/>
            <person name="Hu G."/>
            <person name="Li W."/>
            <person name="Zhao G."/>
            <person name="Zhu H."/>
            <person name="Hu X."/>
            <person name="Ji K."/>
            <person name="Xiang X."/>
            <person name="Song Q."/>
            <person name="Yuan D."/>
            <person name="Jin S."/>
            <person name="Zhang L."/>
        </authorList>
    </citation>
    <scope>NUCLEOTIDE SEQUENCE [LARGE SCALE GENOMIC DNA]</scope>
    <source>
        <strain evidence="1">SQ_2022a</strain>
    </source>
</reference>
<evidence type="ECO:0000313" key="1">
    <source>
        <dbReference type="EMBL" id="KAI8025270.1"/>
    </source>
</evidence>
<sequence>MYEKVSCADSCVGDAKVRGISGGKKKHLSMACELITSPSVIFADEPTTGLDVFQAEKVMETLHQLAQDGLTVICSIHPP</sequence>
<accession>A0ACC0II99</accession>
<comment type="caution">
    <text evidence="1">The sequence shown here is derived from an EMBL/GenBank/DDBJ whole genome shotgun (WGS) entry which is preliminary data.</text>
</comment>
<name>A0ACC0II99_9ERIC</name>
<protein>
    <submittedName>
        <fullName evidence="1">ABC transporter G family member 7</fullName>
    </submittedName>
</protein>
<proteinExistence type="predicted"/>